<evidence type="ECO:0000313" key="2">
    <source>
        <dbReference type="Proteomes" id="UP000887574"/>
    </source>
</evidence>
<dbReference type="AlphaFoldDB" id="A0A915DJ44"/>
<sequence>MLLADSSFGEKSQKVGQFPLWKLALNVGTFAAFNLFYVIWAIGLLINTDRCFFLRNFAMMMRFLGMIRSSLLFRIVMDPILSFITDLQIRRSTLSMLGISGKVFPFVSFRKDMQSEEENSSECVGLPGRPGCRRVKSG</sequence>
<protein>
    <submittedName>
        <fullName evidence="3">Uncharacterized protein</fullName>
    </submittedName>
</protein>
<dbReference type="Proteomes" id="UP000887574">
    <property type="component" value="Unplaced"/>
</dbReference>
<reference evidence="3" key="1">
    <citation type="submission" date="2022-11" db="UniProtKB">
        <authorList>
            <consortium name="WormBaseParasite"/>
        </authorList>
    </citation>
    <scope>IDENTIFICATION</scope>
</reference>
<name>A0A915DJ44_9BILA</name>
<accession>A0A915DJ44</accession>
<keyword evidence="1" id="KW-0812">Transmembrane</keyword>
<keyword evidence="2" id="KW-1185">Reference proteome</keyword>
<evidence type="ECO:0000256" key="1">
    <source>
        <dbReference type="SAM" id="Phobius"/>
    </source>
</evidence>
<evidence type="ECO:0000313" key="3">
    <source>
        <dbReference type="WBParaSite" id="jg19804"/>
    </source>
</evidence>
<proteinExistence type="predicted"/>
<dbReference type="WBParaSite" id="jg19804">
    <property type="protein sequence ID" value="jg19804"/>
    <property type="gene ID" value="jg19804"/>
</dbReference>
<feature type="transmembrane region" description="Helical" evidence="1">
    <location>
        <begin position="20"/>
        <end position="45"/>
    </location>
</feature>
<organism evidence="2 3">
    <name type="scientific">Ditylenchus dipsaci</name>
    <dbReference type="NCBI Taxonomy" id="166011"/>
    <lineage>
        <taxon>Eukaryota</taxon>
        <taxon>Metazoa</taxon>
        <taxon>Ecdysozoa</taxon>
        <taxon>Nematoda</taxon>
        <taxon>Chromadorea</taxon>
        <taxon>Rhabditida</taxon>
        <taxon>Tylenchina</taxon>
        <taxon>Tylenchomorpha</taxon>
        <taxon>Sphaerularioidea</taxon>
        <taxon>Anguinidae</taxon>
        <taxon>Anguininae</taxon>
        <taxon>Ditylenchus</taxon>
    </lineage>
</organism>
<keyword evidence="1" id="KW-0472">Membrane</keyword>
<keyword evidence="1" id="KW-1133">Transmembrane helix</keyword>